<dbReference type="InterPro" id="IPR010776">
    <property type="entry name" value="Hop2_WH_dom"/>
</dbReference>
<feature type="coiled-coil region" evidence="6">
    <location>
        <begin position="94"/>
        <end position="151"/>
    </location>
</feature>
<dbReference type="GO" id="GO:0007129">
    <property type="term" value="P:homologous chromosome pairing at meiosis"/>
    <property type="evidence" value="ECO:0007669"/>
    <property type="project" value="TreeGrafter"/>
</dbReference>
<comment type="similarity">
    <text evidence="2">Belongs to the HOP2 family.</text>
</comment>
<keyword evidence="3" id="KW-0233">DNA recombination</keyword>
<gene>
    <name evidence="8" type="ORF">LTR09_004068</name>
</gene>
<name>A0AAJ0DIU6_9PEZI</name>
<dbReference type="EMBL" id="JAWDJX010000010">
    <property type="protein sequence ID" value="KAK3054910.1"/>
    <property type="molecule type" value="Genomic_DNA"/>
</dbReference>
<dbReference type="InterPro" id="IPR036388">
    <property type="entry name" value="WH-like_DNA-bd_sf"/>
</dbReference>
<dbReference type="AlphaFoldDB" id="A0AAJ0DIU6"/>
<protein>
    <recommendedName>
        <fullName evidence="7">Homologous-pairing protein 2 winged helix domain-containing protein</fullName>
    </recommendedName>
</protein>
<dbReference type="Pfam" id="PF07106">
    <property type="entry name" value="WHD_TBPIP"/>
    <property type="match status" value="1"/>
</dbReference>
<evidence type="ECO:0000256" key="3">
    <source>
        <dbReference type="ARBA" id="ARBA00023172"/>
    </source>
</evidence>
<evidence type="ECO:0000256" key="2">
    <source>
        <dbReference type="ARBA" id="ARBA00007922"/>
    </source>
</evidence>
<evidence type="ECO:0000313" key="9">
    <source>
        <dbReference type="Proteomes" id="UP001271007"/>
    </source>
</evidence>
<evidence type="ECO:0000256" key="1">
    <source>
        <dbReference type="ARBA" id="ARBA00004123"/>
    </source>
</evidence>
<dbReference type="GO" id="GO:0000794">
    <property type="term" value="C:condensed nuclear chromosome"/>
    <property type="evidence" value="ECO:0007669"/>
    <property type="project" value="TreeGrafter"/>
</dbReference>
<dbReference type="GO" id="GO:0010774">
    <property type="term" value="P:meiotic strand invasion involved in reciprocal meiotic recombination"/>
    <property type="evidence" value="ECO:0007669"/>
    <property type="project" value="TreeGrafter"/>
</dbReference>
<evidence type="ECO:0000313" key="8">
    <source>
        <dbReference type="EMBL" id="KAK3054910.1"/>
    </source>
</evidence>
<dbReference type="GO" id="GO:0003690">
    <property type="term" value="F:double-stranded DNA binding"/>
    <property type="evidence" value="ECO:0007669"/>
    <property type="project" value="TreeGrafter"/>
</dbReference>
<dbReference type="Gene3D" id="1.10.10.10">
    <property type="entry name" value="Winged helix-like DNA-binding domain superfamily/Winged helix DNA-binding domain"/>
    <property type="match status" value="1"/>
</dbReference>
<dbReference type="Proteomes" id="UP001271007">
    <property type="component" value="Unassembled WGS sequence"/>
</dbReference>
<evidence type="ECO:0000256" key="5">
    <source>
        <dbReference type="ARBA" id="ARBA00023254"/>
    </source>
</evidence>
<evidence type="ECO:0000256" key="6">
    <source>
        <dbReference type="SAM" id="Coils"/>
    </source>
</evidence>
<dbReference type="GO" id="GO:0120230">
    <property type="term" value="F:recombinase activator activity"/>
    <property type="evidence" value="ECO:0007669"/>
    <property type="project" value="TreeGrafter"/>
</dbReference>
<evidence type="ECO:0000256" key="4">
    <source>
        <dbReference type="ARBA" id="ARBA00023242"/>
    </source>
</evidence>
<dbReference type="GO" id="GO:0000709">
    <property type="term" value="P:meiotic joint molecule formation"/>
    <property type="evidence" value="ECO:0007669"/>
    <property type="project" value="TreeGrafter"/>
</dbReference>
<comment type="caution">
    <text evidence="8">The sequence shown here is derived from an EMBL/GenBank/DDBJ whole genome shotgun (WGS) entry which is preliminary data.</text>
</comment>
<sequence length="217" mass="24584">MAPTKKDADKGEKEAKLTPEQSAALIMDYLRKQNRPYSATDISSNLKNRVTKAAAAKLLKDMHERNDIEGRAAGKQIVYHVIQEEPDESATETLEAMEAETTRLRETTQTLKLEEKQLRKALHDGATFVPMSELQASVTALEQQQTEMSARLEKLQGGSVQPMSAEQREKISKDWKTWQKTANARKNVRKELWETIVTIVGEKEKIAETKEELGLEF</sequence>
<dbReference type="PANTHER" id="PTHR15938">
    <property type="entry name" value="TBP-1 INTERACTING PROTEIN"/>
    <property type="match status" value="1"/>
</dbReference>
<dbReference type="PANTHER" id="PTHR15938:SF0">
    <property type="entry name" value="HOMOLOGOUS-PAIRING PROTEIN 2 HOMOLOG"/>
    <property type="match status" value="1"/>
</dbReference>
<keyword evidence="6" id="KW-0175">Coiled coil</keyword>
<keyword evidence="5" id="KW-0469">Meiosis</keyword>
<feature type="domain" description="Homologous-pairing protein 2 winged helix" evidence="7">
    <location>
        <begin position="23"/>
        <end position="80"/>
    </location>
</feature>
<evidence type="ECO:0000259" key="7">
    <source>
        <dbReference type="Pfam" id="PF07106"/>
    </source>
</evidence>
<proteinExistence type="inferred from homology"/>
<keyword evidence="4" id="KW-0539">Nucleus</keyword>
<accession>A0AAJ0DIU6</accession>
<reference evidence="8" key="1">
    <citation type="submission" date="2023-04" db="EMBL/GenBank/DDBJ databases">
        <title>Black Yeasts Isolated from many extreme environments.</title>
        <authorList>
            <person name="Coleine C."/>
            <person name="Stajich J.E."/>
            <person name="Selbmann L."/>
        </authorList>
    </citation>
    <scope>NUCLEOTIDE SEQUENCE</scope>
    <source>
        <strain evidence="8">CCFEE 5312</strain>
    </source>
</reference>
<dbReference type="GO" id="GO:0120231">
    <property type="term" value="C:DNA recombinase auxiliary factor complex"/>
    <property type="evidence" value="ECO:0007669"/>
    <property type="project" value="TreeGrafter"/>
</dbReference>
<organism evidence="8 9">
    <name type="scientific">Extremus antarcticus</name>
    <dbReference type="NCBI Taxonomy" id="702011"/>
    <lineage>
        <taxon>Eukaryota</taxon>
        <taxon>Fungi</taxon>
        <taxon>Dikarya</taxon>
        <taxon>Ascomycota</taxon>
        <taxon>Pezizomycotina</taxon>
        <taxon>Dothideomycetes</taxon>
        <taxon>Dothideomycetidae</taxon>
        <taxon>Mycosphaerellales</taxon>
        <taxon>Extremaceae</taxon>
        <taxon>Extremus</taxon>
    </lineage>
</organism>
<comment type="subcellular location">
    <subcellularLocation>
        <location evidence="1">Nucleus</location>
    </subcellularLocation>
</comment>
<keyword evidence="9" id="KW-1185">Reference proteome</keyword>